<dbReference type="EMBL" id="FNAG01000019">
    <property type="protein sequence ID" value="SDE09747.1"/>
    <property type="molecule type" value="Genomic_DNA"/>
</dbReference>
<dbReference type="Pfam" id="PF04093">
    <property type="entry name" value="MreD"/>
    <property type="match status" value="1"/>
</dbReference>
<keyword evidence="6 9" id="KW-1133">Transmembrane helix</keyword>
<evidence type="ECO:0000256" key="2">
    <source>
        <dbReference type="ARBA" id="ARBA00007776"/>
    </source>
</evidence>
<feature type="transmembrane region" description="Helical" evidence="9">
    <location>
        <begin position="129"/>
        <end position="149"/>
    </location>
</feature>
<dbReference type="InterPro" id="IPR007227">
    <property type="entry name" value="Cell_shape_determining_MreD"/>
</dbReference>
<evidence type="ECO:0000256" key="1">
    <source>
        <dbReference type="ARBA" id="ARBA00004651"/>
    </source>
</evidence>
<dbReference type="GO" id="GO:0005886">
    <property type="term" value="C:plasma membrane"/>
    <property type="evidence" value="ECO:0007669"/>
    <property type="project" value="UniProtKB-SubCell"/>
</dbReference>
<comment type="similarity">
    <text evidence="2 8">Belongs to the MreD family.</text>
</comment>
<comment type="function">
    <text evidence="8">Involved in formation of the rod shape of the cell. May also contribute to regulation of formation of penicillin-binding proteins.</text>
</comment>
<comment type="subcellular location">
    <subcellularLocation>
        <location evidence="8">Cell inner membrane</location>
    </subcellularLocation>
    <subcellularLocation>
        <location evidence="1">Cell membrane</location>
        <topology evidence="1">Multi-pass membrane protein</topology>
    </subcellularLocation>
</comment>
<evidence type="ECO:0000313" key="10">
    <source>
        <dbReference type="EMBL" id="SDE09747.1"/>
    </source>
</evidence>
<feature type="transmembrane region" description="Helical" evidence="9">
    <location>
        <begin position="92"/>
        <end position="109"/>
    </location>
</feature>
<dbReference type="GO" id="GO:0008360">
    <property type="term" value="P:regulation of cell shape"/>
    <property type="evidence" value="ECO:0007669"/>
    <property type="project" value="UniProtKB-UniRule"/>
</dbReference>
<evidence type="ECO:0000256" key="9">
    <source>
        <dbReference type="SAM" id="Phobius"/>
    </source>
</evidence>
<dbReference type="OrthoDB" id="6647425at2"/>
<keyword evidence="3 8" id="KW-1003">Cell membrane</keyword>
<dbReference type="PIRSF" id="PIRSF018472">
    <property type="entry name" value="MreD_proteobac"/>
    <property type="match status" value="1"/>
</dbReference>
<evidence type="ECO:0000256" key="7">
    <source>
        <dbReference type="ARBA" id="ARBA00023136"/>
    </source>
</evidence>
<keyword evidence="8" id="KW-0997">Cell inner membrane</keyword>
<dbReference type="Proteomes" id="UP000199603">
    <property type="component" value="Unassembled WGS sequence"/>
</dbReference>
<dbReference type="AlphaFoldDB" id="A0A1G7A5D3"/>
<sequence>MRLRNFALFPASLLVALLLGLLPIPVELAGFKPFWLALVICYWLLEAPERVGLGVAFAIGLVADVVHGSLLGEHALRLCMLAFIVLRFRPRLRFFTLWQQALAVGAMLLNDRVVVLMIRGFSGEAMPPLDYWLSPLVGLALWPWLFLVLDGLRLRARQRGD</sequence>
<keyword evidence="4 9" id="KW-0812">Transmembrane</keyword>
<keyword evidence="5 8" id="KW-0133">Cell shape</keyword>
<evidence type="ECO:0000256" key="5">
    <source>
        <dbReference type="ARBA" id="ARBA00022960"/>
    </source>
</evidence>
<dbReference type="PANTHER" id="PTHR37484:SF1">
    <property type="entry name" value="ROD SHAPE-DETERMINING PROTEIN MRED"/>
    <property type="match status" value="1"/>
</dbReference>
<organism evidence="10 11">
    <name type="scientific">Aquimonas voraii</name>
    <dbReference type="NCBI Taxonomy" id="265719"/>
    <lineage>
        <taxon>Bacteria</taxon>
        <taxon>Pseudomonadati</taxon>
        <taxon>Pseudomonadota</taxon>
        <taxon>Gammaproteobacteria</taxon>
        <taxon>Lysobacterales</taxon>
        <taxon>Lysobacteraceae</taxon>
        <taxon>Aquimonas</taxon>
    </lineage>
</organism>
<evidence type="ECO:0000256" key="4">
    <source>
        <dbReference type="ARBA" id="ARBA00022692"/>
    </source>
</evidence>
<keyword evidence="7 8" id="KW-0472">Membrane</keyword>
<protein>
    <recommendedName>
        <fullName evidence="8">Rod shape-determining protein MreD</fullName>
    </recommendedName>
</protein>
<name>A0A1G7A5D3_9GAMM</name>
<reference evidence="10 11" key="1">
    <citation type="submission" date="2016-10" db="EMBL/GenBank/DDBJ databases">
        <authorList>
            <person name="de Groot N.N."/>
        </authorList>
    </citation>
    <scope>NUCLEOTIDE SEQUENCE [LARGE SCALE GENOMIC DNA]</scope>
    <source>
        <strain evidence="10 11">DSM 16957</strain>
    </source>
</reference>
<evidence type="ECO:0000256" key="6">
    <source>
        <dbReference type="ARBA" id="ARBA00022989"/>
    </source>
</evidence>
<dbReference type="STRING" id="265719.SAMN04488509_1195"/>
<feature type="transmembrane region" description="Helical" evidence="9">
    <location>
        <begin position="53"/>
        <end position="71"/>
    </location>
</feature>
<evidence type="ECO:0000256" key="8">
    <source>
        <dbReference type="PIRNR" id="PIRNR018472"/>
    </source>
</evidence>
<proteinExistence type="inferred from homology"/>
<keyword evidence="11" id="KW-1185">Reference proteome</keyword>
<dbReference type="PANTHER" id="PTHR37484">
    <property type="entry name" value="ROD SHAPE-DETERMINING PROTEIN MRED"/>
    <property type="match status" value="1"/>
</dbReference>
<dbReference type="InterPro" id="IPR026034">
    <property type="entry name" value="MreD_proteobac"/>
</dbReference>
<gene>
    <name evidence="10" type="ORF">SAMN04488509_1195</name>
</gene>
<accession>A0A1G7A5D3</accession>
<evidence type="ECO:0000313" key="11">
    <source>
        <dbReference type="Proteomes" id="UP000199603"/>
    </source>
</evidence>
<dbReference type="NCBIfam" id="TIGR03426">
    <property type="entry name" value="shape_MreD"/>
    <property type="match status" value="1"/>
</dbReference>
<evidence type="ECO:0000256" key="3">
    <source>
        <dbReference type="ARBA" id="ARBA00022475"/>
    </source>
</evidence>